<name>A0A0F7L581_9VIRU</name>
<proteinExistence type="predicted"/>
<dbReference type="EMBL" id="KR029585">
    <property type="protein sequence ID" value="AKH46658.1"/>
    <property type="molecule type" value="Genomic_DNA"/>
</dbReference>
<organism evidence="1">
    <name type="scientific">uncultured marine virus</name>
    <dbReference type="NCBI Taxonomy" id="186617"/>
    <lineage>
        <taxon>Viruses</taxon>
        <taxon>environmental samples</taxon>
    </lineage>
</organism>
<accession>A0A0F7L581</accession>
<sequence length="52" mass="5802">MLVHNIALPPLPIAPPRAGSGYVQQSPRLALRQRLTARNVYPPLLQRPHLRG</sequence>
<evidence type="ECO:0000313" key="1">
    <source>
        <dbReference type="EMBL" id="AKH46658.1"/>
    </source>
</evidence>
<reference evidence="1" key="1">
    <citation type="journal article" date="2015" name="Front. Microbiol.">
        <title>Combining genomic sequencing methods to explore viral diversity and reveal potential virus-host interactions.</title>
        <authorList>
            <person name="Chow C.E."/>
            <person name="Winget D.M."/>
            <person name="White R.A.III."/>
            <person name="Hallam S.J."/>
            <person name="Suttle C.A."/>
        </authorList>
    </citation>
    <scope>NUCLEOTIDE SEQUENCE</scope>
    <source>
        <strain evidence="1">Anoxic2_1</strain>
    </source>
</reference>
<reference evidence="1" key="2">
    <citation type="submission" date="2015-03" db="EMBL/GenBank/DDBJ databases">
        <authorList>
            <person name="Chow C.-E.T."/>
            <person name="Winget D.M."/>
            <person name="White R.A.III."/>
            <person name="Hallam S.J."/>
            <person name="Suttle C.A."/>
        </authorList>
    </citation>
    <scope>NUCLEOTIDE SEQUENCE</scope>
    <source>
        <strain evidence="1">Anoxic2_1</strain>
    </source>
</reference>
<protein>
    <submittedName>
        <fullName evidence="1">Uncharacterized protein</fullName>
    </submittedName>
</protein>